<comment type="caution">
    <text evidence="2">The sequence shown here is derived from an EMBL/GenBank/DDBJ whole genome shotgun (WGS) entry which is preliminary data.</text>
</comment>
<evidence type="ECO:0000313" key="3">
    <source>
        <dbReference type="Proteomes" id="UP000224203"/>
    </source>
</evidence>
<dbReference type="Proteomes" id="UP000224203">
    <property type="component" value="Unassembled WGS sequence"/>
</dbReference>
<feature type="coiled-coil region" evidence="1">
    <location>
        <begin position="32"/>
        <end position="66"/>
    </location>
</feature>
<dbReference type="AlphaFoldDB" id="A0A9X7CSP0"/>
<accession>A0A9X7CSP0</accession>
<evidence type="ECO:0008006" key="4">
    <source>
        <dbReference type="Google" id="ProtNLM"/>
    </source>
</evidence>
<protein>
    <recommendedName>
        <fullName evidence="4">DUF2479 domain-containing protein</fullName>
    </recommendedName>
</protein>
<proteinExistence type="predicted"/>
<organism evidence="2 3">
    <name type="scientific">Bacillus cereus</name>
    <dbReference type="NCBI Taxonomy" id="1396"/>
    <lineage>
        <taxon>Bacteria</taxon>
        <taxon>Bacillati</taxon>
        <taxon>Bacillota</taxon>
        <taxon>Bacilli</taxon>
        <taxon>Bacillales</taxon>
        <taxon>Bacillaceae</taxon>
        <taxon>Bacillus</taxon>
        <taxon>Bacillus cereus group</taxon>
    </lineage>
</organism>
<sequence length="322" mass="35773">YFVIEKSHTERTSTPDIRIVLRRDVKEGNIHVENYISEFDKALEQVAGYRKEIDEANKRIHELTAAVTGQKYQLWKVTGDDGHSIPLDAKTDINNVIKTGVYRGNDLVNAPTGSNWWYIQVYSHSDSAYSCMQVAYSLDNAGAKSLNVRKKFNKTWSTWERHVTSSDLGKWQMRTQDLLVYGFRAMVGTEDGQLHINYGGDFKKGVKIGGNLEVAGALKLAGDINWVNFLTSGVETVPDRPMRYKKSGAHISVIGSVRNLQNETVFATLPVGFRPVQHIAFPALAYGYTPAVCEVTIKPDGGVFVNGVPSGSTVHIVANFMV</sequence>
<evidence type="ECO:0000256" key="1">
    <source>
        <dbReference type="SAM" id="Coils"/>
    </source>
</evidence>
<keyword evidence="1" id="KW-0175">Coiled coil</keyword>
<dbReference type="EMBL" id="NULI01000013">
    <property type="protein sequence ID" value="PGS83536.1"/>
    <property type="molecule type" value="Genomic_DNA"/>
</dbReference>
<evidence type="ECO:0000313" key="2">
    <source>
        <dbReference type="EMBL" id="PGS83536.1"/>
    </source>
</evidence>
<name>A0A9X7CSP0_BACCE</name>
<dbReference type="CDD" id="cd19958">
    <property type="entry name" value="pyocin_knob"/>
    <property type="match status" value="1"/>
</dbReference>
<dbReference type="RefSeq" id="WP_098782208.1">
    <property type="nucleotide sequence ID" value="NZ_NULI01000013.1"/>
</dbReference>
<gene>
    <name evidence="2" type="ORF">COC69_01980</name>
</gene>
<feature type="non-terminal residue" evidence="2">
    <location>
        <position position="1"/>
    </location>
</feature>
<reference evidence="2 3" key="1">
    <citation type="submission" date="2017-09" db="EMBL/GenBank/DDBJ databases">
        <title>Large-scale bioinformatics analysis of Bacillus genomes uncovers conserved roles of natural products in bacterial physiology.</title>
        <authorList>
            <consortium name="Agbiome Team Llc"/>
            <person name="Bleich R.M."/>
            <person name="Grubbs K.J."/>
            <person name="Santa Maria K.C."/>
            <person name="Allen S.E."/>
            <person name="Farag S."/>
            <person name="Shank E.A."/>
            <person name="Bowers A."/>
        </authorList>
    </citation>
    <scope>NUCLEOTIDE SEQUENCE [LARGE SCALE GENOMIC DNA]</scope>
    <source>
        <strain evidence="2 3">AFS041711</strain>
    </source>
</reference>